<gene>
    <name evidence="2" type="ORF">GCM10009107_40010</name>
</gene>
<keyword evidence="3" id="KW-1185">Reference proteome</keyword>
<feature type="region of interest" description="Disordered" evidence="1">
    <location>
        <begin position="54"/>
        <end position="74"/>
    </location>
</feature>
<accession>A0ABN1K982</accession>
<proteinExistence type="predicted"/>
<comment type="caution">
    <text evidence="2">The sequence shown here is derived from an EMBL/GenBank/DDBJ whole genome shotgun (WGS) entry which is preliminary data.</text>
</comment>
<evidence type="ECO:0000313" key="2">
    <source>
        <dbReference type="EMBL" id="GAA0758997.1"/>
    </source>
</evidence>
<dbReference type="RefSeq" id="WP_141287869.1">
    <property type="nucleotide sequence ID" value="NZ_BAAAEW010000026.1"/>
</dbReference>
<reference evidence="2 3" key="1">
    <citation type="journal article" date="2019" name="Int. J. Syst. Evol. Microbiol.">
        <title>The Global Catalogue of Microorganisms (GCM) 10K type strain sequencing project: providing services to taxonomists for standard genome sequencing and annotation.</title>
        <authorList>
            <consortium name="The Broad Institute Genomics Platform"/>
            <consortium name="The Broad Institute Genome Sequencing Center for Infectious Disease"/>
            <person name="Wu L."/>
            <person name="Ma J."/>
        </authorList>
    </citation>
    <scope>NUCLEOTIDE SEQUENCE [LARGE SCALE GENOMIC DNA]</scope>
    <source>
        <strain evidence="2 3">JCM 15503</strain>
    </source>
</reference>
<organism evidence="2 3">
    <name type="scientific">Ideonella azotifigens</name>
    <dbReference type="NCBI Taxonomy" id="513160"/>
    <lineage>
        <taxon>Bacteria</taxon>
        <taxon>Pseudomonadati</taxon>
        <taxon>Pseudomonadota</taxon>
        <taxon>Betaproteobacteria</taxon>
        <taxon>Burkholderiales</taxon>
        <taxon>Sphaerotilaceae</taxon>
        <taxon>Ideonella</taxon>
    </lineage>
</organism>
<evidence type="ECO:0008006" key="4">
    <source>
        <dbReference type="Google" id="ProtNLM"/>
    </source>
</evidence>
<name>A0ABN1K982_9BURK</name>
<dbReference type="Proteomes" id="UP001500279">
    <property type="component" value="Unassembled WGS sequence"/>
</dbReference>
<dbReference type="EMBL" id="BAAAEW010000026">
    <property type="protein sequence ID" value="GAA0758997.1"/>
    <property type="molecule type" value="Genomic_DNA"/>
</dbReference>
<evidence type="ECO:0000256" key="1">
    <source>
        <dbReference type="SAM" id="MobiDB-lite"/>
    </source>
</evidence>
<evidence type="ECO:0000313" key="3">
    <source>
        <dbReference type="Proteomes" id="UP001500279"/>
    </source>
</evidence>
<protein>
    <recommendedName>
        <fullName evidence="4">Flagellar protein FlgJ N-terminal domain-containing protein</fullName>
    </recommendedName>
</protein>
<feature type="compositionally biased region" description="Basic and acidic residues" evidence="1">
    <location>
        <begin position="54"/>
        <end position="71"/>
    </location>
</feature>
<sequence length="123" mass="13285">MPMLPIHPTTDLALPDSFAAAVKPARPDPMQAAAKQAAQQFESHFIGQMLHDMRRSSRVLSDEKETERSGEDMLDMADTMVADQLATQGAFGIADLMLRQVMPSAASSFKSALPPVASSEDKP</sequence>